<evidence type="ECO:0000313" key="3">
    <source>
        <dbReference type="Proteomes" id="UP001597221"/>
    </source>
</evidence>
<reference evidence="3" key="1">
    <citation type="journal article" date="2019" name="Int. J. Syst. Evol. Microbiol.">
        <title>The Global Catalogue of Microorganisms (GCM) 10K type strain sequencing project: providing services to taxonomists for standard genome sequencing and annotation.</title>
        <authorList>
            <consortium name="The Broad Institute Genomics Platform"/>
            <consortium name="The Broad Institute Genome Sequencing Center for Infectious Disease"/>
            <person name="Wu L."/>
            <person name="Ma J."/>
        </authorList>
    </citation>
    <scope>NUCLEOTIDE SEQUENCE [LARGE SCALE GENOMIC DNA]</scope>
    <source>
        <strain evidence="3">CGMCC 1.12376</strain>
    </source>
</reference>
<evidence type="ECO:0000256" key="1">
    <source>
        <dbReference type="SAM" id="MobiDB-lite"/>
    </source>
</evidence>
<organism evidence="2 3">
    <name type="scientific">Oceanobacillus luteolus</name>
    <dbReference type="NCBI Taxonomy" id="1274358"/>
    <lineage>
        <taxon>Bacteria</taxon>
        <taxon>Bacillati</taxon>
        <taxon>Bacillota</taxon>
        <taxon>Bacilli</taxon>
        <taxon>Bacillales</taxon>
        <taxon>Bacillaceae</taxon>
        <taxon>Oceanobacillus</taxon>
    </lineage>
</organism>
<protein>
    <recommendedName>
        <fullName evidence="4">Amidohydrolase</fullName>
    </recommendedName>
</protein>
<evidence type="ECO:0000313" key="2">
    <source>
        <dbReference type="EMBL" id="MFD1608252.1"/>
    </source>
</evidence>
<comment type="caution">
    <text evidence="2">The sequence shown here is derived from an EMBL/GenBank/DDBJ whole genome shotgun (WGS) entry which is preliminary data.</text>
</comment>
<feature type="region of interest" description="Disordered" evidence="1">
    <location>
        <begin position="89"/>
        <end position="108"/>
    </location>
</feature>
<keyword evidence="3" id="KW-1185">Reference proteome</keyword>
<accession>A0ABW4HT85</accession>
<proteinExistence type="predicted"/>
<dbReference type="RefSeq" id="WP_251514000.1">
    <property type="nucleotide sequence ID" value="NZ_JAMBON010000013.1"/>
</dbReference>
<sequence length="108" mass="11548">MAEPGIRIYSGKCGIFNPTTIQCNTATWALGTSPHTWQVVSQGATSIAHKGMLHAGKIIAATAIEATENPEIIEKAKAELRERLNGEAYECPTPGDVKPPRKTAAYAK</sequence>
<evidence type="ECO:0008006" key="4">
    <source>
        <dbReference type="Google" id="ProtNLM"/>
    </source>
</evidence>
<dbReference type="Gene3D" id="3.40.630.10">
    <property type="entry name" value="Zn peptidases"/>
    <property type="match status" value="1"/>
</dbReference>
<dbReference type="EMBL" id="JBHUDE010000048">
    <property type="protein sequence ID" value="MFD1608252.1"/>
    <property type="molecule type" value="Genomic_DNA"/>
</dbReference>
<gene>
    <name evidence="2" type="ORF">ACFSBH_11345</name>
</gene>
<name>A0ABW4HT85_9BACI</name>
<dbReference type="Proteomes" id="UP001597221">
    <property type="component" value="Unassembled WGS sequence"/>
</dbReference>